<dbReference type="RefSeq" id="WP_110373086.1">
    <property type="nucleotide sequence ID" value="NZ_CAKNFM010000006.1"/>
</dbReference>
<sequence length="252" mass="27672">MSIWMGDLTREEVAAIAPEGVAVLTISATEQHGDHLPLHTDWRIGSHITEGACRLLATELPILACPVLPYGNSHHHFPWPTLSLRSETLIAVLKDLVDSLARCGFRKVFILNAHGGNDEAIRITARDLARELGITIGAASYWTPAWNRLRETLDRTAPQITRVPGHAGDFETSVMLAIEPERVRMNRRSSVREDAPQHQELRNRVFIQRPGNSVGLAGVSDDSRHADAEAGAAAIEAVIEEVAAVLRSFHRG</sequence>
<keyword evidence="3 6" id="KW-0378">Hydrolase</keyword>
<keyword evidence="7" id="KW-1185">Reference proteome</keyword>
<dbReference type="Pfam" id="PF02633">
    <property type="entry name" value="Creatininase"/>
    <property type="match status" value="1"/>
</dbReference>
<dbReference type="PANTHER" id="PTHR35005:SF1">
    <property type="entry name" value="2-AMINO-5-FORMYLAMINO-6-RIBOSYLAMINOPYRIMIDIN-4(3H)-ONE 5'-MONOPHOSPHATE DEFORMYLASE"/>
    <property type="match status" value="1"/>
</dbReference>
<keyword evidence="4" id="KW-0862">Zinc</keyword>
<evidence type="ECO:0000256" key="1">
    <source>
        <dbReference type="ARBA" id="ARBA00001947"/>
    </source>
</evidence>
<dbReference type="InterPro" id="IPR003785">
    <property type="entry name" value="Creatininase/forma_Hydrolase"/>
</dbReference>
<evidence type="ECO:0000256" key="3">
    <source>
        <dbReference type="ARBA" id="ARBA00022801"/>
    </source>
</evidence>
<protein>
    <submittedName>
        <fullName evidence="6">Creatinine amidohydrolase</fullName>
    </submittedName>
</protein>
<dbReference type="AlphaFoldDB" id="A0A2V3UIF2"/>
<dbReference type="Gene3D" id="3.40.50.10310">
    <property type="entry name" value="Creatininase"/>
    <property type="match status" value="1"/>
</dbReference>
<evidence type="ECO:0000313" key="6">
    <source>
        <dbReference type="EMBL" id="PXW65091.1"/>
    </source>
</evidence>
<proteinExistence type="inferred from homology"/>
<evidence type="ECO:0000256" key="4">
    <source>
        <dbReference type="ARBA" id="ARBA00022833"/>
    </source>
</evidence>
<evidence type="ECO:0000313" key="7">
    <source>
        <dbReference type="Proteomes" id="UP000248021"/>
    </source>
</evidence>
<dbReference type="GO" id="GO:0046872">
    <property type="term" value="F:metal ion binding"/>
    <property type="evidence" value="ECO:0007669"/>
    <property type="project" value="UniProtKB-KW"/>
</dbReference>
<dbReference type="PANTHER" id="PTHR35005">
    <property type="entry name" value="3-DEHYDRO-SCYLLO-INOSOSE HYDROLASE"/>
    <property type="match status" value="1"/>
</dbReference>
<dbReference type="GO" id="GO:0009231">
    <property type="term" value="P:riboflavin biosynthetic process"/>
    <property type="evidence" value="ECO:0007669"/>
    <property type="project" value="TreeGrafter"/>
</dbReference>
<dbReference type="SUPFAM" id="SSF102215">
    <property type="entry name" value="Creatininase"/>
    <property type="match status" value="1"/>
</dbReference>
<dbReference type="OrthoDB" id="9801445at2"/>
<dbReference type="Proteomes" id="UP000248021">
    <property type="component" value="Unassembled WGS sequence"/>
</dbReference>
<comment type="caution">
    <text evidence="6">The sequence shown here is derived from an EMBL/GenBank/DDBJ whole genome shotgun (WGS) entry which is preliminary data.</text>
</comment>
<keyword evidence="2" id="KW-0479">Metal-binding</keyword>
<evidence type="ECO:0000256" key="5">
    <source>
        <dbReference type="ARBA" id="ARBA00024029"/>
    </source>
</evidence>
<accession>A0A2V3UIF2</accession>
<name>A0A2V3UIF2_9HYPH</name>
<comment type="cofactor">
    <cofactor evidence="1">
        <name>Zn(2+)</name>
        <dbReference type="ChEBI" id="CHEBI:29105"/>
    </cofactor>
</comment>
<comment type="similarity">
    <text evidence="5">Belongs to the creatininase superfamily.</text>
</comment>
<organism evidence="6 7">
    <name type="scientific">Chelatococcus asaccharovorans</name>
    <dbReference type="NCBI Taxonomy" id="28210"/>
    <lineage>
        <taxon>Bacteria</taxon>
        <taxon>Pseudomonadati</taxon>
        <taxon>Pseudomonadota</taxon>
        <taxon>Alphaproteobacteria</taxon>
        <taxon>Hyphomicrobiales</taxon>
        <taxon>Chelatococcaceae</taxon>
        <taxon>Chelatococcus</taxon>
    </lineage>
</organism>
<dbReference type="InterPro" id="IPR024087">
    <property type="entry name" value="Creatininase-like_sf"/>
</dbReference>
<reference evidence="6 7" key="1">
    <citation type="submission" date="2018-05" db="EMBL/GenBank/DDBJ databases">
        <title>Genomic Encyclopedia of Type Strains, Phase IV (KMG-IV): sequencing the most valuable type-strain genomes for metagenomic binning, comparative biology and taxonomic classification.</title>
        <authorList>
            <person name="Goeker M."/>
        </authorList>
    </citation>
    <scope>NUCLEOTIDE SEQUENCE [LARGE SCALE GENOMIC DNA]</scope>
    <source>
        <strain evidence="6 7">DSM 6462</strain>
    </source>
</reference>
<gene>
    <name evidence="6" type="ORF">C7450_101854</name>
</gene>
<dbReference type="GO" id="GO:0016811">
    <property type="term" value="F:hydrolase activity, acting on carbon-nitrogen (but not peptide) bonds, in linear amides"/>
    <property type="evidence" value="ECO:0007669"/>
    <property type="project" value="TreeGrafter"/>
</dbReference>
<evidence type="ECO:0000256" key="2">
    <source>
        <dbReference type="ARBA" id="ARBA00022723"/>
    </source>
</evidence>
<dbReference type="EMBL" id="QJJK01000001">
    <property type="protein sequence ID" value="PXW65091.1"/>
    <property type="molecule type" value="Genomic_DNA"/>
</dbReference>